<comment type="caution">
    <text evidence="2">The sequence shown here is derived from an EMBL/GenBank/DDBJ whole genome shotgun (WGS) entry which is preliminary data.</text>
</comment>
<proteinExistence type="predicted"/>
<dbReference type="EMBL" id="JAINUG010000053">
    <property type="protein sequence ID" value="KAJ8404558.1"/>
    <property type="molecule type" value="Genomic_DNA"/>
</dbReference>
<name>A0AAD7SL84_9TELE</name>
<dbReference type="AlphaFoldDB" id="A0AAD7SL84"/>
<dbReference type="Proteomes" id="UP001221898">
    <property type="component" value="Unassembled WGS sequence"/>
</dbReference>
<gene>
    <name evidence="2" type="ORF">AAFF_G00338250</name>
</gene>
<organism evidence="2 3">
    <name type="scientific">Aldrovandia affinis</name>
    <dbReference type="NCBI Taxonomy" id="143900"/>
    <lineage>
        <taxon>Eukaryota</taxon>
        <taxon>Metazoa</taxon>
        <taxon>Chordata</taxon>
        <taxon>Craniata</taxon>
        <taxon>Vertebrata</taxon>
        <taxon>Euteleostomi</taxon>
        <taxon>Actinopterygii</taxon>
        <taxon>Neopterygii</taxon>
        <taxon>Teleostei</taxon>
        <taxon>Notacanthiformes</taxon>
        <taxon>Halosauridae</taxon>
        <taxon>Aldrovandia</taxon>
    </lineage>
</organism>
<evidence type="ECO:0000313" key="2">
    <source>
        <dbReference type="EMBL" id="KAJ8404558.1"/>
    </source>
</evidence>
<protein>
    <submittedName>
        <fullName evidence="2">Uncharacterized protein</fullName>
    </submittedName>
</protein>
<evidence type="ECO:0000313" key="3">
    <source>
        <dbReference type="Proteomes" id="UP001221898"/>
    </source>
</evidence>
<keyword evidence="3" id="KW-1185">Reference proteome</keyword>
<sequence>MERISKSIQGRVINRTAPQHHRSTTILHKPGSTQSSSDVQQTPGAYICGLMTAEAFFWEAFQMAFWHGGGI</sequence>
<evidence type="ECO:0000256" key="1">
    <source>
        <dbReference type="SAM" id="MobiDB-lite"/>
    </source>
</evidence>
<feature type="region of interest" description="Disordered" evidence="1">
    <location>
        <begin position="16"/>
        <end position="38"/>
    </location>
</feature>
<reference evidence="2" key="1">
    <citation type="journal article" date="2023" name="Science">
        <title>Genome structures resolve the early diversification of teleost fishes.</title>
        <authorList>
            <person name="Parey E."/>
            <person name="Louis A."/>
            <person name="Montfort J."/>
            <person name="Bouchez O."/>
            <person name="Roques C."/>
            <person name="Iampietro C."/>
            <person name="Lluch J."/>
            <person name="Castinel A."/>
            <person name="Donnadieu C."/>
            <person name="Desvignes T."/>
            <person name="Floi Bucao C."/>
            <person name="Jouanno E."/>
            <person name="Wen M."/>
            <person name="Mejri S."/>
            <person name="Dirks R."/>
            <person name="Jansen H."/>
            <person name="Henkel C."/>
            <person name="Chen W.J."/>
            <person name="Zahm M."/>
            <person name="Cabau C."/>
            <person name="Klopp C."/>
            <person name="Thompson A.W."/>
            <person name="Robinson-Rechavi M."/>
            <person name="Braasch I."/>
            <person name="Lecointre G."/>
            <person name="Bobe J."/>
            <person name="Postlethwait J.H."/>
            <person name="Berthelot C."/>
            <person name="Roest Crollius H."/>
            <person name="Guiguen Y."/>
        </authorList>
    </citation>
    <scope>NUCLEOTIDE SEQUENCE</scope>
    <source>
        <strain evidence="2">NC1722</strain>
    </source>
</reference>
<accession>A0AAD7SL84</accession>